<evidence type="ECO:0000256" key="3">
    <source>
        <dbReference type="ARBA" id="ARBA00022917"/>
    </source>
</evidence>
<dbReference type="PANTHER" id="PTHR11741:SF0">
    <property type="entry name" value="ELONGATION FACTOR TS, MITOCHONDRIAL"/>
    <property type="match status" value="1"/>
</dbReference>
<evidence type="ECO:0000256" key="4">
    <source>
        <dbReference type="ARBA" id="ARBA00023128"/>
    </source>
</evidence>
<evidence type="ECO:0000313" key="9">
    <source>
        <dbReference type="EMBL" id="KAL3854613.1"/>
    </source>
</evidence>
<keyword evidence="2 5" id="KW-0251">Elongation factor</keyword>
<keyword evidence="4 5" id="KW-0496">Mitochondrion</keyword>
<comment type="similarity">
    <text evidence="1 5 6">Belongs to the EF-Ts family.</text>
</comment>
<dbReference type="PANTHER" id="PTHR11741">
    <property type="entry name" value="ELONGATION FACTOR TS"/>
    <property type="match status" value="1"/>
</dbReference>
<dbReference type="InterPro" id="IPR009060">
    <property type="entry name" value="UBA-like_sf"/>
</dbReference>
<dbReference type="GO" id="GO:0005739">
    <property type="term" value="C:mitochondrion"/>
    <property type="evidence" value="ECO:0007669"/>
    <property type="project" value="UniProtKB-SubCell"/>
</dbReference>
<dbReference type="Proteomes" id="UP001634394">
    <property type="component" value="Unassembled WGS sequence"/>
</dbReference>
<dbReference type="NCBIfam" id="TIGR00116">
    <property type="entry name" value="tsf"/>
    <property type="match status" value="1"/>
</dbReference>
<dbReference type="EMBL" id="JBJQND010000014">
    <property type="protein sequence ID" value="KAL3854613.1"/>
    <property type="molecule type" value="Genomic_DNA"/>
</dbReference>
<dbReference type="FunFam" id="1.10.8.10:FF:000031">
    <property type="entry name" value="Elongation factor Ts, mitochondrial"/>
    <property type="match status" value="1"/>
</dbReference>
<dbReference type="InterPro" id="IPR014039">
    <property type="entry name" value="Transl_elong_EFTs/EF1B_dimer"/>
</dbReference>
<proteinExistence type="inferred from homology"/>
<organism evidence="9 10">
    <name type="scientific">Sinanodonta woodiana</name>
    <name type="common">Chinese pond mussel</name>
    <name type="synonym">Anodonta woodiana</name>
    <dbReference type="NCBI Taxonomy" id="1069815"/>
    <lineage>
        <taxon>Eukaryota</taxon>
        <taxon>Metazoa</taxon>
        <taxon>Spiralia</taxon>
        <taxon>Lophotrochozoa</taxon>
        <taxon>Mollusca</taxon>
        <taxon>Bivalvia</taxon>
        <taxon>Autobranchia</taxon>
        <taxon>Heteroconchia</taxon>
        <taxon>Palaeoheterodonta</taxon>
        <taxon>Unionida</taxon>
        <taxon>Unionoidea</taxon>
        <taxon>Unionidae</taxon>
        <taxon>Unioninae</taxon>
        <taxon>Sinanodonta</taxon>
    </lineage>
</organism>
<dbReference type="SUPFAM" id="SSF54713">
    <property type="entry name" value="Elongation factor Ts (EF-Ts), dimerisation domain"/>
    <property type="match status" value="1"/>
</dbReference>
<keyword evidence="7" id="KW-0175">Coiled coil</keyword>
<dbReference type="SUPFAM" id="SSF46934">
    <property type="entry name" value="UBA-like"/>
    <property type="match status" value="1"/>
</dbReference>
<sequence>MLITVLFRPRLLEGLKMTCRQMTHAVDKSLLSKLRKTTGYSLMNCKKALEKCENNIDQAEKWLSELAQKEGWAKASKLQGRPMSQGLIGLIHDKSSATILEVNCETDFVARNDKFKSLVTQVTHILHTNFSSGDRKKVGLDASALSSIPAEGGKILADIVAVHVGNIGENMALRRASYLRADTSSVIGTYVHSSGEKFEVDNCKLGRYGAIVEVGQAGEVREDILPLDVVALKVSQHIVGSNPRKIGSSEDKPEEDKDNETKLLFQELVMDPDMTVKEFLENNSAVVKDFVRIECGEELEEKNSDK</sequence>
<accession>A0ABD3V1T5</accession>
<evidence type="ECO:0000256" key="7">
    <source>
        <dbReference type="SAM" id="Coils"/>
    </source>
</evidence>
<dbReference type="Gene3D" id="1.10.8.10">
    <property type="entry name" value="DNA helicase RuvA subunit, C-terminal domain"/>
    <property type="match status" value="1"/>
</dbReference>
<feature type="coiled-coil region" evidence="7">
    <location>
        <begin position="42"/>
        <end position="69"/>
    </location>
</feature>
<dbReference type="AlphaFoldDB" id="A0ABD3V1T5"/>
<dbReference type="InterPro" id="IPR001816">
    <property type="entry name" value="Transl_elong_EFTs/EF1B"/>
</dbReference>
<dbReference type="Gene3D" id="3.30.479.20">
    <property type="entry name" value="Elongation factor Ts, dimerisation domain"/>
    <property type="match status" value="2"/>
</dbReference>
<dbReference type="Pfam" id="PF00889">
    <property type="entry name" value="EF_TS"/>
    <property type="match status" value="1"/>
</dbReference>
<evidence type="ECO:0000256" key="5">
    <source>
        <dbReference type="HAMAP-Rule" id="MF_03135"/>
    </source>
</evidence>
<dbReference type="PROSITE" id="PS01127">
    <property type="entry name" value="EF_TS_2"/>
    <property type="match status" value="1"/>
</dbReference>
<dbReference type="InterPro" id="IPR036402">
    <property type="entry name" value="EF-Ts_dimer_sf"/>
</dbReference>
<dbReference type="Pfam" id="PF25025">
    <property type="entry name" value="EF-Ts_N"/>
    <property type="match status" value="1"/>
</dbReference>
<dbReference type="HAMAP" id="MF_00050">
    <property type="entry name" value="EF_Ts"/>
    <property type="match status" value="1"/>
</dbReference>
<name>A0ABD3V1T5_SINWO</name>
<evidence type="ECO:0000313" key="10">
    <source>
        <dbReference type="Proteomes" id="UP001634394"/>
    </source>
</evidence>
<comment type="function">
    <text evidence="5 6">Associates with the EF-Tu.GDP complex and induces the exchange of GDP to GTP. It remains bound to the aminoacyl-tRNA.EF-Tu.GTP complex up to the GTP hydrolysis stage on the ribosome.</text>
</comment>
<evidence type="ECO:0000256" key="1">
    <source>
        <dbReference type="ARBA" id="ARBA00005532"/>
    </source>
</evidence>
<keyword evidence="3 5" id="KW-0648">Protein biosynthesis</keyword>
<gene>
    <name evidence="9" type="ORF">ACJMK2_013876</name>
</gene>
<feature type="domain" description="Translation elongation factor EFTs/EF1B dimerisation" evidence="8">
    <location>
        <begin position="97"/>
        <end position="255"/>
    </location>
</feature>
<comment type="subcellular location">
    <subcellularLocation>
        <location evidence="5">Mitochondrion</location>
    </subcellularLocation>
</comment>
<evidence type="ECO:0000259" key="8">
    <source>
        <dbReference type="Pfam" id="PF00889"/>
    </source>
</evidence>
<comment type="caution">
    <text evidence="9">The sequence shown here is derived from an EMBL/GenBank/DDBJ whole genome shotgun (WGS) entry which is preliminary data.</text>
</comment>
<protein>
    <recommendedName>
        <fullName evidence="5">Elongation factor Ts, mitochondrial</fullName>
        <shortName evidence="5">EF-Ts</shortName>
        <shortName evidence="5">EF-TsMt</shortName>
    </recommendedName>
</protein>
<evidence type="ECO:0000256" key="2">
    <source>
        <dbReference type="ARBA" id="ARBA00022768"/>
    </source>
</evidence>
<dbReference type="CDD" id="cd14275">
    <property type="entry name" value="UBA_EF-Ts"/>
    <property type="match status" value="1"/>
</dbReference>
<dbReference type="PROSITE" id="PS01126">
    <property type="entry name" value="EF_TS_1"/>
    <property type="match status" value="1"/>
</dbReference>
<reference evidence="9 10" key="1">
    <citation type="submission" date="2024-11" db="EMBL/GenBank/DDBJ databases">
        <title>Chromosome-level genome assembly of the freshwater bivalve Anodonta woodiana.</title>
        <authorList>
            <person name="Chen X."/>
        </authorList>
    </citation>
    <scope>NUCLEOTIDE SEQUENCE [LARGE SCALE GENOMIC DNA]</scope>
    <source>
        <strain evidence="9">MN2024</strain>
        <tissue evidence="9">Gills</tissue>
    </source>
</reference>
<keyword evidence="10" id="KW-1185">Reference proteome</keyword>
<evidence type="ECO:0000256" key="6">
    <source>
        <dbReference type="RuleBase" id="RU000642"/>
    </source>
</evidence>
<dbReference type="InterPro" id="IPR018101">
    <property type="entry name" value="Transl_elong_Ts_CS"/>
</dbReference>
<dbReference type="GO" id="GO:0003746">
    <property type="term" value="F:translation elongation factor activity"/>
    <property type="evidence" value="ECO:0007669"/>
    <property type="project" value="UniProtKB-UniRule"/>
</dbReference>